<evidence type="ECO:0008006" key="3">
    <source>
        <dbReference type="Google" id="ProtNLM"/>
    </source>
</evidence>
<dbReference type="EMBL" id="BPRC01000020">
    <property type="protein sequence ID" value="GJE67024.1"/>
    <property type="molecule type" value="Genomic_DNA"/>
</dbReference>
<dbReference type="InterPro" id="IPR045584">
    <property type="entry name" value="Pilin-like"/>
</dbReference>
<dbReference type="Pfam" id="PF07963">
    <property type="entry name" value="N_methyl"/>
    <property type="match status" value="1"/>
</dbReference>
<dbReference type="Proteomes" id="UP001055039">
    <property type="component" value="Unassembled WGS sequence"/>
</dbReference>
<dbReference type="InterPro" id="IPR012902">
    <property type="entry name" value="N_methyl_site"/>
</dbReference>
<gene>
    <name evidence="1" type="ORF">LNAOJCKE_4248</name>
</gene>
<reference evidence="1" key="1">
    <citation type="journal article" date="2021" name="Front. Microbiol.">
        <title>Comprehensive Comparative Genomics and Phenotyping of Methylobacterium Species.</title>
        <authorList>
            <person name="Alessa O."/>
            <person name="Ogura Y."/>
            <person name="Fujitani Y."/>
            <person name="Takami H."/>
            <person name="Hayashi T."/>
            <person name="Sahin N."/>
            <person name="Tani A."/>
        </authorList>
    </citation>
    <scope>NUCLEOTIDE SEQUENCE</scope>
    <source>
        <strain evidence="1">NBRC 15686</strain>
    </source>
</reference>
<protein>
    <recommendedName>
        <fullName evidence="3">General secretion pathway protein J</fullName>
    </recommendedName>
</protein>
<reference evidence="1" key="2">
    <citation type="submission" date="2021-08" db="EMBL/GenBank/DDBJ databases">
        <authorList>
            <person name="Tani A."/>
            <person name="Ola A."/>
            <person name="Ogura Y."/>
            <person name="Katsura K."/>
            <person name="Hayashi T."/>
        </authorList>
    </citation>
    <scope>NUCLEOTIDE SEQUENCE</scope>
    <source>
        <strain evidence="1">NBRC 15686</strain>
    </source>
</reference>
<dbReference type="NCBIfam" id="TIGR02532">
    <property type="entry name" value="IV_pilin_GFxxxE"/>
    <property type="match status" value="1"/>
</dbReference>
<evidence type="ECO:0000313" key="2">
    <source>
        <dbReference type="Proteomes" id="UP001055039"/>
    </source>
</evidence>
<keyword evidence="2" id="KW-1185">Reference proteome</keyword>
<sequence length="209" mass="21924">MAEAESEAGFTLIEMIVCLALAALLGLLLVSAIRVAGTATAAAGAVATAEEVQSVREHLRRTLGSLTPRRIDGTGPVLQGGPDGLRAAIGADQALERPLDLTVALSGLARGDGRFDLVESRAPLESLPGAVPSGDPAAPSEVLLHGITGLSIRYFGALKDRTPPTWHPVWQPTGDASRRLPGLVEIQIAFAPRDPRRWTPLVIALGNRR</sequence>
<proteinExistence type="predicted"/>
<name>A0ABQ4UIP1_9HYPH</name>
<evidence type="ECO:0000313" key="1">
    <source>
        <dbReference type="EMBL" id="GJE67024.1"/>
    </source>
</evidence>
<organism evidence="1 2">
    <name type="scientific">Methylorubrum aminovorans</name>
    <dbReference type="NCBI Taxonomy" id="269069"/>
    <lineage>
        <taxon>Bacteria</taxon>
        <taxon>Pseudomonadati</taxon>
        <taxon>Pseudomonadota</taxon>
        <taxon>Alphaproteobacteria</taxon>
        <taxon>Hyphomicrobiales</taxon>
        <taxon>Methylobacteriaceae</taxon>
        <taxon>Methylorubrum</taxon>
    </lineage>
</organism>
<comment type="caution">
    <text evidence="1">The sequence shown here is derived from an EMBL/GenBank/DDBJ whole genome shotgun (WGS) entry which is preliminary data.</text>
</comment>
<accession>A0ABQ4UIP1</accession>
<dbReference type="SUPFAM" id="SSF54523">
    <property type="entry name" value="Pili subunits"/>
    <property type="match status" value="1"/>
</dbReference>
<dbReference type="RefSeq" id="WP_238227238.1">
    <property type="nucleotide sequence ID" value="NZ_BAAADH010000012.1"/>
</dbReference>